<reference evidence="3" key="1">
    <citation type="submission" date="2017-09" db="EMBL/GenBank/DDBJ databases">
        <authorList>
            <person name="Varghese N."/>
            <person name="Submissions S."/>
        </authorList>
    </citation>
    <scope>NUCLEOTIDE SEQUENCE [LARGE SCALE GENOMIC DNA]</scope>
    <source>
        <strain evidence="3">CGMCC 1.12461</strain>
    </source>
</reference>
<evidence type="ECO:0000313" key="2">
    <source>
        <dbReference type="EMBL" id="SNY60151.1"/>
    </source>
</evidence>
<dbReference type="RefSeq" id="WP_097112922.1">
    <property type="nucleotide sequence ID" value="NZ_OBEB01000010.1"/>
</dbReference>
<protein>
    <submittedName>
        <fullName evidence="2">Uncharacterized protein</fullName>
    </submittedName>
</protein>
<evidence type="ECO:0000256" key="1">
    <source>
        <dbReference type="SAM" id="SignalP"/>
    </source>
</evidence>
<feature type="chain" id="PRO_5013261656" evidence="1">
    <location>
        <begin position="18"/>
        <end position="319"/>
    </location>
</feature>
<organism evidence="2 3">
    <name type="scientific">Arsukibacterium tuosuense</name>
    <dbReference type="NCBI Taxonomy" id="1323745"/>
    <lineage>
        <taxon>Bacteria</taxon>
        <taxon>Pseudomonadati</taxon>
        <taxon>Pseudomonadota</taxon>
        <taxon>Gammaproteobacteria</taxon>
        <taxon>Chromatiales</taxon>
        <taxon>Chromatiaceae</taxon>
        <taxon>Arsukibacterium</taxon>
    </lineage>
</organism>
<dbReference type="EMBL" id="OBEB01000010">
    <property type="protein sequence ID" value="SNY60151.1"/>
    <property type="molecule type" value="Genomic_DNA"/>
</dbReference>
<dbReference type="AlphaFoldDB" id="A0A285JM23"/>
<dbReference type="OrthoDB" id="5592079at2"/>
<sequence>MRTVFLLLLLLAPLLQANPLRMQQQVANNQRLFSYQFRADEQDIGLQFALEPISIQRNGNLVRVYVPDVMQQQLWRELQQKARQAGPYQIIPEAGPVTGQDPQNFQVKYFYPSGSLRAQSANTERLQLQQQLRQFSRQFQQQYLSDAGYQQLTMPDNRQLITVDHRKIIEQSLADISPAAQTIVSQLNPTNQRQLAALLLNWVQLIPGHPAEQAQYGHSFTPPLQLLRQHQGDSASKTVLLATLLRSTLPTMKQAILYLPERTMLALAIPAEPGELTVTLQETDYLLADPSGLQPLSLGEVAKIQEVFILNRFFDYRLL</sequence>
<accession>A0A285JM23</accession>
<keyword evidence="1" id="KW-0732">Signal</keyword>
<name>A0A285JM23_9GAMM</name>
<evidence type="ECO:0000313" key="3">
    <source>
        <dbReference type="Proteomes" id="UP000219353"/>
    </source>
</evidence>
<keyword evidence="3" id="KW-1185">Reference proteome</keyword>
<dbReference type="Proteomes" id="UP000219353">
    <property type="component" value="Unassembled WGS sequence"/>
</dbReference>
<proteinExistence type="predicted"/>
<feature type="signal peptide" evidence="1">
    <location>
        <begin position="1"/>
        <end position="17"/>
    </location>
</feature>
<gene>
    <name evidence="2" type="ORF">SAMN06297280_0021</name>
</gene>